<sequence length="52" mass="6238">MLYSVKEIFRYFTDSNLQRKKINLEQIYPIYLDCFKKAKKMIGAYIIPTETA</sequence>
<organism evidence="1 2">
    <name type="scientific">Staphylococcus aureus</name>
    <dbReference type="NCBI Taxonomy" id="1280"/>
    <lineage>
        <taxon>Bacteria</taxon>
        <taxon>Bacillati</taxon>
        <taxon>Bacillota</taxon>
        <taxon>Bacilli</taxon>
        <taxon>Bacillales</taxon>
        <taxon>Staphylococcaceae</taxon>
        <taxon>Staphylococcus</taxon>
    </lineage>
</organism>
<name>A0A2X2K5D0_STAAU</name>
<protein>
    <submittedName>
        <fullName evidence="1">Uncharacterized protein</fullName>
    </submittedName>
</protein>
<dbReference type="Proteomes" id="UP000249913">
    <property type="component" value="Unassembled WGS sequence"/>
</dbReference>
<dbReference type="EMBL" id="UAUX01000010">
    <property type="protein sequence ID" value="SPZ99563.1"/>
    <property type="molecule type" value="Genomic_DNA"/>
</dbReference>
<accession>A0A2X2K5D0</accession>
<evidence type="ECO:0000313" key="2">
    <source>
        <dbReference type="Proteomes" id="UP000249913"/>
    </source>
</evidence>
<evidence type="ECO:0000313" key="1">
    <source>
        <dbReference type="EMBL" id="SPZ99563.1"/>
    </source>
</evidence>
<dbReference type="AlphaFoldDB" id="A0A2X2K5D0"/>
<reference evidence="1 2" key="1">
    <citation type="submission" date="2018-06" db="EMBL/GenBank/DDBJ databases">
        <authorList>
            <consortium name="Pathogen Informatics"/>
            <person name="Doyle S."/>
        </authorList>
    </citation>
    <scope>NUCLEOTIDE SEQUENCE [LARGE SCALE GENOMIC DNA]</scope>
    <source>
        <strain evidence="1 2">NCTC7878</strain>
    </source>
</reference>
<gene>
    <name evidence="1" type="ORF">NCTC7878_02701</name>
</gene>
<proteinExistence type="predicted"/>